<dbReference type="InterPro" id="IPR003439">
    <property type="entry name" value="ABC_transporter-like_ATP-bd"/>
</dbReference>
<dbReference type="InterPro" id="IPR003593">
    <property type="entry name" value="AAA+_ATPase"/>
</dbReference>
<evidence type="ECO:0000256" key="1">
    <source>
        <dbReference type="ARBA" id="ARBA00005417"/>
    </source>
</evidence>
<name>A0AB39RUL8_9ACTN</name>
<proteinExistence type="inferred from homology"/>
<evidence type="ECO:0000256" key="3">
    <source>
        <dbReference type="ARBA" id="ARBA00022741"/>
    </source>
</evidence>
<protein>
    <submittedName>
        <fullName evidence="6">ABC transporter ATP-binding protein</fullName>
    </submittedName>
</protein>
<keyword evidence="4 6" id="KW-0067">ATP-binding</keyword>
<comment type="similarity">
    <text evidence="1">Belongs to the ABC transporter superfamily.</text>
</comment>
<evidence type="ECO:0000256" key="4">
    <source>
        <dbReference type="ARBA" id="ARBA00022840"/>
    </source>
</evidence>
<evidence type="ECO:0000256" key="2">
    <source>
        <dbReference type="ARBA" id="ARBA00022448"/>
    </source>
</evidence>
<dbReference type="PANTHER" id="PTHR43335:SF4">
    <property type="entry name" value="ABC TRANSPORTER, ATP-BINDING PROTEIN"/>
    <property type="match status" value="1"/>
</dbReference>
<dbReference type="GO" id="GO:0005524">
    <property type="term" value="F:ATP binding"/>
    <property type="evidence" value="ECO:0007669"/>
    <property type="project" value="UniProtKB-KW"/>
</dbReference>
<dbReference type="PANTHER" id="PTHR43335">
    <property type="entry name" value="ABC TRANSPORTER, ATP-BINDING PROTEIN"/>
    <property type="match status" value="1"/>
</dbReference>
<dbReference type="SMART" id="SM00382">
    <property type="entry name" value="AAA"/>
    <property type="match status" value="1"/>
</dbReference>
<feature type="domain" description="ABC transporter" evidence="5">
    <location>
        <begin position="2"/>
        <end position="227"/>
    </location>
</feature>
<keyword evidence="2" id="KW-0813">Transport</keyword>
<dbReference type="PROSITE" id="PS50893">
    <property type="entry name" value="ABC_TRANSPORTER_2"/>
    <property type="match status" value="1"/>
</dbReference>
<dbReference type="InterPro" id="IPR027417">
    <property type="entry name" value="P-loop_NTPase"/>
</dbReference>
<dbReference type="SUPFAM" id="SSF52540">
    <property type="entry name" value="P-loop containing nucleoside triphosphate hydrolases"/>
    <property type="match status" value="1"/>
</dbReference>
<dbReference type="Gene3D" id="3.40.50.300">
    <property type="entry name" value="P-loop containing nucleotide triphosphate hydrolases"/>
    <property type="match status" value="1"/>
</dbReference>
<dbReference type="EMBL" id="CP163443">
    <property type="protein sequence ID" value="XDQ57350.1"/>
    <property type="molecule type" value="Genomic_DNA"/>
</dbReference>
<evidence type="ECO:0000313" key="6">
    <source>
        <dbReference type="EMBL" id="XDQ57350.1"/>
    </source>
</evidence>
<gene>
    <name evidence="6" type="ORF">AB5J53_39585</name>
</gene>
<dbReference type="AlphaFoldDB" id="A0AB39RUL8"/>
<keyword evidence="3" id="KW-0547">Nucleotide-binding</keyword>
<reference evidence="6" key="1">
    <citation type="submission" date="2024-07" db="EMBL/GenBank/DDBJ databases">
        <authorList>
            <person name="Yu S.T."/>
        </authorList>
    </citation>
    <scope>NUCLEOTIDE SEQUENCE</scope>
    <source>
        <strain evidence="6">R41</strain>
    </source>
</reference>
<evidence type="ECO:0000259" key="5">
    <source>
        <dbReference type="PROSITE" id="PS50893"/>
    </source>
</evidence>
<accession>A0AB39RUL8</accession>
<organism evidence="6">
    <name type="scientific">Streptomyces sp. R41</name>
    <dbReference type="NCBI Taxonomy" id="3238632"/>
    <lineage>
        <taxon>Bacteria</taxon>
        <taxon>Bacillati</taxon>
        <taxon>Actinomycetota</taxon>
        <taxon>Actinomycetes</taxon>
        <taxon>Kitasatosporales</taxon>
        <taxon>Streptomycetaceae</taxon>
        <taxon>Streptomyces</taxon>
    </lineage>
</organism>
<dbReference type="RefSeq" id="WP_369250418.1">
    <property type="nucleotide sequence ID" value="NZ_CP163443.1"/>
</dbReference>
<dbReference type="Pfam" id="PF00005">
    <property type="entry name" value="ABC_tran"/>
    <property type="match status" value="1"/>
</dbReference>
<sequence>MIEAHQLTKRYGEKTAVDQLDFVVKPGTVTGFLGPNGAGKSTTMRMIVGLDAPSSGSVSVNGRRYAQHSAPLQEVGALLEAKSIHPGRSAFDHLMAQAHTHGIPRSRVEEVIELTGLQSVAKKRAGAFSLGMGQRLGIAAALLGDPATIMLDEPVNGLDPEGVLWIRNLLTALAADGRTVFVSSHLMSEMALVADHLIVVGRGRLLADTTVQDLIRTAGGDTVTVASDQPARLREVLAGPGVEITGEVGSEELHVTGLSARAIGFKAAEYGIPLFELSSRTVSLEQAFMDLTRDAVEYHATATVEAPGRVA</sequence>
<dbReference type="GO" id="GO:0016887">
    <property type="term" value="F:ATP hydrolysis activity"/>
    <property type="evidence" value="ECO:0007669"/>
    <property type="project" value="InterPro"/>
</dbReference>